<gene>
    <name evidence="2" type="ORF">SAMN05660691_00054</name>
</gene>
<dbReference type="STRING" id="173990.SAMN05660691_00054"/>
<dbReference type="InterPro" id="IPR009875">
    <property type="entry name" value="PilZ_domain"/>
</dbReference>
<accession>A0A1H6J490</accession>
<dbReference type="GO" id="GO:0035438">
    <property type="term" value="F:cyclic-di-GMP binding"/>
    <property type="evidence" value="ECO:0007669"/>
    <property type="project" value="InterPro"/>
</dbReference>
<reference evidence="3" key="1">
    <citation type="submission" date="2016-10" db="EMBL/GenBank/DDBJ databases">
        <authorList>
            <person name="Varghese N."/>
            <person name="Submissions S."/>
        </authorList>
    </citation>
    <scope>NUCLEOTIDE SEQUENCE [LARGE SCALE GENOMIC DNA]</scope>
    <source>
        <strain evidence="3">DSM 17616</strain>
    </source>
</reference>
<proteinExistence type="predicted"/>
<evidence type="ECO:0000313" key="3">
    <source>
        <dbReference type="Proteomes" id="UP000199371"/>
    </source>
</evidence>
<organism evidence="2 3">
    <name type="scientific">Rheinheimera pacifica</name>
    <dbReference type="NCBI Taxonomy" id="173990"/>
    <lineage>
        <taxon>Bacteria</taxon>
        <taxon>Pseudomonadati</taxon>
        <taxon>Pseudomonadota</taxon>
        <taxon>Gammaproteobacteria</taxon>
        <taxon>Chromatiales</taxon>
        <taxon>Chromatiaceae</taxon>
        <taxon>Rheinheimera</taxon>
    </lineage>
</organism>
<dbReference type="AlphaFoldDB" id="A0A1H6J490"/>
<dbReference type="OrthoDB" id="5767833at2"/>
<dbReference type="RefSeq" id="WP_092788977.1">
    <property type="nucleotide sequence ID" value="NZ_DASWWU010000014.1"/>
</dbReference>
<evidence type="ECO:0000259" key="1">
    <source>
        <dbReference type="Pfam" id="PF07238"/>
    </source>
</evidence>
<protein>
    <submittedName>
        <fullName evidence="2">PilZ domain-containing protein</fullName>
    </submittedName>
</protein>
<dbReference type="EMBL" id="FNXF01000001">
    <property type="protein sequence ID" value="SEH55051.1"/>
    <property type="molecule type" value="Genomic_DNA"/>
</dbReference>
<dbReference type="Proteomes" id="UP000199371">
    <property type="component" value="Unassembled WGS sequence"/>
</dbReference>
<name>A0A1H6J490_9GAMM</name>
<dbReference type="Pfam" id="PF07238">
    <property type="entry name" value="PilZ"/>
    <property type="match status" value="1"/>
</dbReference>
<keyword evidence="3" id="KW-1185">Reference proteome</keyword>
<feature type="domain" description="PilZ" evidence="1">
    <location>
        <begin position="38"/>
        <end position="118"/>
    </location>
</feature>
<evidence type="ECO:0000313" key="2">
    <source>
        <dbReference type="EMBL" id="SEH55051.1"/>
    </source>
</evidence>
<sequence length="139" mass="15536">MVATKPEASRKYLRWYFSAQSQPVAIQSKGIAVKLWQSGLFGSQICQAVVKDMSLGGAGLLAPLAKTVPDIVMVEYDNQFKIKAEVVYRRQVSDKLVFLGISWLDAKREQRLNLLRRLSKKAYRASRDAGATDNVTADE</sequence>